<organism evidence="1 3">
    <name type="scientific">Aliivibrio finisterrensis</name>
    <dbReference type="NCBI Taxonomy" id="511998"/>
    <lineage>
        <taxon>Bacteria</taxon>
        <taxon>Pseudomonadati</taxon>
        <taxon>Pseudomonadota</taxon>
        <taxon>Gammaproteobacteria</taxon>
        <taxon>Vibrionales</taxon>
        <taxon>Vibrionaceae</taxon>
        <taxon>Aliivibrio</taxon>
    </lineage>
</organism>
<evidence type="ECO:0000313" key="1">
    <source>
        <dbReference type="EMBL" id="RYU48346.1"/>
    </source>
</evidence>
<protein>
    <submittedName>
        <fullName evidence="1">Acetyltransferase</fullName>
    </submittedName>
</protein>
<dbReference type="EMBL" id="SEZN01000008">
    <property type="protein sequence ID" value="RYU65525.1"/>
    <property type="molecule type" value="Genomic_DNA"/>
</dbReference>
<dbReference type="EMBL" id="SEZK01000046">
    <property type="protein sequence ID" value="RYU48346.1"/>
    <property type="molecule type" value="Genomic_DNA"/>
</dbReference>
<dbReference type="AlphaFoldDB" id="A0A4Q5KP39"/>
<dbReference type="Gene3D" id="3.40.630.30">
    <property type="match status" value="1"/>
</dbReference>
<dbReference type="Proteomes" id="UP000294166">
    <property type="component" value="Unassembled WGS sequence"/>
</dbReference>
<name>A0A4Q5KP39_9GAMM</name>
<evidence type="ECO:0000313" key="2">
    <source>
        <dbReference type="EMBL" id="RYU65525.1"/>
    </source>
</evidence>
<dbReference type="Proteomes" id="UP000294063">
    <property type="component" value="Unassembled WGS sequence"/>
</dbReference>
<comment type="caution">
    <text evidence="1">The sequence shown here is derived from an EMBL/GenBank/DDBJ whole genome shotgun (WGS) entry which is preliminary data.</text>
</comment>
<evidence type="ECO:0000313" key="3">
    <source>
        <dbReference type="Proteomes" id="UP000294063"/>
    </source>
</evidence>
<proteinExistence type="predicted"/>
<accession>A0A4Q5KP39</accession>
<evidence type="ECO:0000313" key="4">
    <source>
        <dbReference type="Proteomes" id="UP000294166"/>
    </source>
</evidence>
<sequence>MLNDNGDILAYFSLTFKEVSLVHSDISKGQVKHLDGINKNAEKIKAYLIGQIGKNFSVEPNKITLELILDEVYAIINEAKALIGGRAVILECDKNPKLIELYKENGFDELIHTPSESLVTMYTYIA</sequence>
<gene>
    <name evidence="2" type="ORF">ERW53_06445</name>
    <name evidence="1" type="ORF">ERW57_17370</name>
</gene>
<keyword evidence="4" id="KW-1185">Reference proteome</keyword>
<dbReference type="GO" id="GO:0016740">
    <property type="term" value="F:transferase activity"/>
    <property type="evidence" value="ECO:0007669"/>
    <property type="project" value="UniProtKB-KW"/>
</dbReference>
<reference evidence="3 4" key="1">
    <citation type="submission" date="2019-02" db="EMBL/GenBank/DDBJ databases">
        <title>Genome sequences of Aliivibrio finisterrensis strains from farmed Atlantic salmon.</title>
        <authorList>
            <person name="Bowman J.P."/>
        </authorList>
    </citation>
    <scope>NUCLEOTIDE SEQUENCE [LARGE SCALE GENOMIC DNA]</scope>
    <source>
        <strain evidence="2 4">A21</strain>
        <strain evidence="1 3">A46</strain>
    </source>
</reference>
<keyword evidence="1" id="KW-0808">Transferase</keyword>